<proteinExistence type="predicted"/>
<dbReference type="InterPro" id="IPR016181">
    <property type="entry name" value="Acyl_CoA_acyltransferase"/>
</dbReference>
<accession>A0ABU3BT98</accession>
<name>A0ABU3BT98_9BACT</name>
<dbReference type="PANTHER" id="PTHR43877:SF1">
    <property type="entry name" value="ACETYLTRANSFERASE"/>
    <property type="match status" value="1"/>
</dbReference>
<dbReference type="CDD" id="cd04301">
    <property type="entry name" value="NAT_SF"/>
    <property type="match status" value="1"/>
</dbReference>
<dbReference type="InterPro" id="IPR050832">
    <property type="entry name" value="Bact_Acetyltransf"/>
</dbReference>
<reference evidence="4 5" key="1">
    <citation type="submission" date="2023-09" db="EMBL/GenBank/DDBJ databases">
        <authorList>
            <person name="Rey-Velasco X."/>
        </authorList>
    </citation>
    <scope>NUCLEOTIDE SEQUENCE [LARGE SCALE GENOMIC DNA]</scope>
    <source>
        <strain evidence="4 5">F394</strain>
    </source>
</reference>
<feature type="domain" description="N-acetyltransferase" evidence="3">
    <location>
        <begin position="1"/>
        <end position="155"/>
    </location>
</feature>
<comment type="caution">
    <text evidence="4">The sequence shown here is derived from an EMBL/GenBank/DDBJ whole genome shotgun (WGS) entry which is preliminary data.</text>
</comment>
<organism evidence="4 5">
    <name type="scientific">Rubrivirga litoralis</name>
    <dbReference type="NCBI Taxonomy" id="3075598"/>
    <lineage>
        <taxon>Bacteria</taxon>
        <taxon>Pseudomonadati</taxon>
        <taxon>Rhodothermota</taxon>
        <taxon>Rhodothermia</taxon>
        <taxon>Rhodothermales</taxon>
        <taxon>Rubricoccaceae</taxon>
        <taxon>Rubrivirga</taxon>
    </lineage>
</organism>
<gene>
    <name evidence="4" type="ORF">RM540_12240</name>
</gene>
<dbReference type="Gene3D" id="3.40.630.30">
    <property type="match status" value="1"/>
</dbReference>
<sequence>MTVRPARPAERDVAVALWTALHREHEAQDARYRLADDAVQRWTTDVRDWLRSPRDAVWLGLDGGTPVGLLTAHLYETTPMYAPVSLVYVDDLYVRPASRGRGLASALLGAARAWGTERRATELRAGVLAANGAGRAFWARQGAEDFSVTVTLPLK</sequence>
<dbReference type="EMBL" id="JAVRHT010000030">
    <property type="protein sequence ID" value="MDT0632521.1"/>
    <property type="molecule type" value="Genomic_DNA"/>
</dbReference>
<evidence type="ECO:0000259" key="3">
    <source>
        <dbReference type="PROSITE" id="PS51186"/>
    </source>
</evidence>
<protein>
    <submittedName>
        <fullName evidence="4">GNAT family N-acetyltransferase</fullName>
    </submittedName>
</protein>
<dbReference type="SUPFAM" id="SSF55729">
    <property type="entry name" value="Acyl-CoA N-acyltransferases (Nat)"/>
    <property type="match status" value="1"/>
</dbReference>
<keyword evidence="2" id="KW-0012">Acyltransferase</keyword>
<dbReference type="Pfam" id="PF00583">
    <property type="entry name" value="Acetyltransf_1"/>
    <property type="match status" value="1"/>
</dbReference>
<dbReference type="InterPro" id="IPR000182">
    <property type="entry name" value="GNAT_dom"/>
</dbReference>
<dbReference type="PANTHER" id="PTHR43877">
    <property type="entry name" value="AMINOALKYLPHOSPHONATE N-ACETYLTRANSFERASE-RELATED-RELATED"/>
    <property type="match status" value="1"/>
</dbReference>
<dbReference type="Proteomes" id="UP001267426">
    <property type="component" value="Unassembled WGS sequence"/>
</dbReference>
<dbReference type="PROSITE" id="PS51186">
    <property type="entry name" value="GNAT"/>
    <property type="match status" value="1"/>
</dbReference>
<evidence type="ECO:0000313" key="5">
    <source>
        <dbReference type="Proteomes" id="UP001267426"/>
    </source>
</evidence>
<evidence type="ECO:0000256" key="1">
    <source>
        <dbReference type="ARBA" id="ARBA00022679"/>
    </source>
</evidence>
<dbReference type="RefSeq" id="WP_311664476.1">
    <property type="nucleotide sequence ID" value="NZ_JAVRHT010000030.1"/>
</dbReference>
<evidence type="ECO:0000256" key="2">
    <source>
        <dbReference type="ARBA" id="ARBA00023315"/>
    </source>
</evidence>
<keyword evidence="5" id="KW-1185">Reference proteome</keyword>
<evidence type="ECO:0000313" key="4">
    <source>
        <dbReference type="EMBL" id="MDT0632521.1"/>
    </source>
</evidence>
<keyword evidence="1" id="KW-0808">Transferase</keyword>